<dbReference type="OrthoDB" id="4405280at2759"/>
<dbReference type="Proteomes" id="UP000245119">
    <property type="component" value="Linkage Group LG8"/>
</dbReference>
<dbReference type="SMART" id="SM00181">
    <property type="entry name" value="EGF"/>
    <property type="match status" value="4"/>
</dbReference>
<dbReference type="STRING" id="400727.A0A2T7NZE7"/>
<comment type="caution">
    <text evidence="5">The sequence shown here is derived from an EMBL/GenBank/DDBJ whole genome shotgun (WGS) entry which is preliminary data.</text>
</comment>
<feature type="region of interest" description="Disordered" evidence="3">
    <location>
        <begin position="129"/>
        <end position="149"/>
    </location>
</feature>
<reference evidence="5 6" key="1">
    <citation type="submission" date="2018-04" db="EMBL/GenBank/DDBJ databases">
        <title>The genome of golden apple snail Pomacea canaliculata provides insight into stress tolerance and invasive adaptation.</title>
        <authorList>
            <person name="Liu C."/>
            <person name="Liu B."/>
            <person name="Ren Y."/>
            <person name="Zhang Y."/>
            <person name="Wang H."/>
            <person name="Li S."/>
            <person name="Jiang F."/>
            <person name="Yin L."/>
            <person name="Zhang G."/>
            <person name="Qian W."/>
            <person name="Fan W."/>
        </authorList>
    </citation>
    <scope>NUCLEOTIDE SEQUENCE [LARGE SCALE GENOMIC DNA]</scope>
    <source>
        <strain evidence="5">SZHN2017</strain>
        <tissue evidence="5">Muscle</tissue>
    </source>
</reference>
<dbReference type="PROSITE" id="PS00022">
    <property type="entry name" value="EGF_1"/>
    <property type="match status" value="2"/>
</dbReference>
<feature type="domain" description="EGF-like" evidence="4">
    <location>
        <begin position="695"/>
        <end position="732"/>
    </location>
</feature>
<dbReference type="CDD" id="cd00054">
    <property type="entry name" value="EGF_CA"/>
    <property type="match status" value="1"/>
</dbReference>
<feature type="domain" description="EGF-like" evidence="4">
    <location>
        <begin position="1217"/>
        <end position="1254"/>
    </location>
</feature>
<dbReference type="EMBL" id="PZQS01000008">
    <property type="protein sequence ID" value="PVD26516.1"/>
    <property type="molecule type" value="Genomic_DNA"/>
</dbReference>
<dbReference type="PANTHER" id="PTHR24044">
    <property type="entry name" value="NOTCH LIGAND FAMILY MEMBER"/>
    <property type="match status" value="1"/>
</dbReference>
<dbReference type="SMART" id="SM00179">
    <property type="entry name" value="EGF_CA"/>
    <property type="match status" value="2"/>
</dbReference>
<dbReference type="PANTHER" id="PTHR24044:SF417">
    <property type="entry name" value="WEARY, ISOFORM B"/>
    <property type="match status" value="1"/>
</dbReference>
<dbReference type="Gene3D" id="2.10.25.10">
    <property type="entry name" value="Laminin"/>
    <property type="match status" value="2"/>
</dbReference>
<evidence type="ECO:0000313" key="6">
    <source>
        <dbReference type="Proteomes" id="UP000245119"/>
    </source>
</evidence>
<feature type="compositionally biased region" description="Polar residues" evidence="3">
    <location>
        <begin position="1491"/>
        <end position="1501"/>
    </location>
</feature>
<feature type="compositionally biased region" description="Gly residues" evidence="3">
    <location>
        <begin position="193"/>
        <end position="205"/>
    </location>
</feature>
<comment type="caution">
    <text evidence="2">Lacks conserved residue(s) required for the propagation of feature annotation.</text>
</comment>
<dbReference type="PROSITE" id="PS50026">
    <property type="entry name" value="EGF_3"/>
    <property type="match status" value="4"/>
</dbReference>
<evidence type="ECO:0000256" key="2">
    <source>
        <dbReference type="PROSITE-ProRule" id="PRU00076"/>
    </source>
</evidence>
<dbReference type="GO" id="GO:0005112">
    <property type="term" value="F:Notch binding"/>
    <property type="evidence" value="ECO:0007669"/>
    <property type="project" value="TreeGrafter"/>
</dbReference>
<dbReference type="InterPro" id="IPR001881">
    <property type="entry name" value="EGF-like_Ca-bd_dom"/>
</dbReference>
<gene>
    <name evidence="5" type="ORF">C0Q70_14193</name>
</gene>
<dbReference type="Pfam" id="PF00008">
    <property type="entry name" value="EGF"/>
    <property type="match status" value="2"/>
</dbReference>
<dbReference type="InterPro" id="IPR050906">
    <property type="entry name" value="Notch_signaling"/>
</dbReference>
<protein>
    <recommendedName>
        <fullName evidence="4">EGF-like domain-containing protein</fullName>
    </recommendedName>
</protein>
<feature type="compositionally biased region" description="Polar residues" evidence="3">
    <location>
        <begin position="1063"/>
        <end position="1072"/>
    </location>
</feature>
<dbReference type="PROSITE" id="PS00010">
    <property type="entry name" value="ASX_HYDROXYL"/>
    <property type="match status" value="2"/>
</dbReference>
<accession>A0A2T7NZE7</accession>
<feature type="disulfide bond" evidence="2">
    <location>
        <begin position="1689"/>
        <end position="1698"/>
    </location>
</feature>
<dbReference type="GO" id="GO:0005509">
    <property type="term" value="F:calcium ion binding"/>
    <property type="evidence" value="ECO:0007669"/>
    <property type="project" value="InterPro"/>
</dbReference>
<feature type="domain" description="EGF-like" evidence="4">
    <location>
        <begin position="1292"/>
        <end position="1328"/>
    </location>
</feature>
<dbReference type="SUPFAM" id="SSF57196">
    <property type="entry name" value="EGF/Laminin"/>
    <property type="match status" value="2"/>
</dbReference>
<proteinExistence type="predicted"/>
<keyword evidence="1 2" id="KW-1015">Disulfide bond</keyword>
<feature type="region of interest" description="Disordered" evidence="3">
    <location>
        <begin position="1063"/>
        <end position="1086"/>
    </location>
</feature>
<evidence type="ECO:0000313" key="5">
    <source>
        <dbReference type="EMBL" id="PVD26516.1"/>
    </source>
</evidence>
<feature type="disulfide bond" evidence="2">
    <location>
        <begin position="1318"/>
        <end position="1327"/>
    </location>
</feature>
<dbReference type="CDD" id="cd00053">
    <property type="entry name" value="EGF"/>
    <property type="match status" value="1"/>
</dbReference>
<feature type="compositionally biased region" description="Polar residues" evidence="3">
    <location>
        <begin position="1541"/>
        <end position="1561"/>
    </location>
</feature>
<feature type="domain" description="EGF-like" evidence="4">
    <location>
        <begin position="1663"/>
        <end position="1699"/>
    </location>
</feature>
<dbReference type="InterPro" id="IPR000742">
    <property type="entry name" value="EGF"/>
</dbReference>
<evidence type="ECO:0000259" key="4">
    <source>
        <dbReference type="PROSITE" id="PS50026"/>
    </source>
</evidence>
<name>A0A2T7NZE7_POMCA</name>
<feature type="region of interest" description="Disordered" evidence="3">
    <location>
        <begin position="189"/>
        <end position="208"/>
    </location>
</feature>
<dbReference type="InterPro" id="IPR000152">
    <property type="entry name" value="EGF-type_Asp/Asn_hydroxyl_site"/>
</dbReference>
<organism evidence="5 6">
    <name type="scientific">Pomacea canaliculata</name>
    <name type="common">Golden apple snail</name>
    <dbReference type="NCBI Taxonomy" id="400727"/>
    <lineage>
        <taxon>Eukaryota</taxon>
        <taxon>Metazoa</taxon>
        <taxon>Spiralia</taxon>
        <taxon>Lophotrochozoa</taxon>
        <taxon>Mollusca</taxon>
        <taxon>Gastropoda</taxon>
        <taxon>Caenogastropoda</taxon>
        <taxon>Architaenioglossa</taxon>
        <taxon>Ampullarioidea</taxon>
        <taxon>Ampullariidae</taxon>
        <taxon>Pomacea</taxon>
    </lineage>
</organism>
<keyword evidence="6" id="KW-1185">Reference proteome</keyword>
<evidence type="ECO:0000256" key="3">
    <source>
        <dbReference type="SAM" id="MobiDB-lite"/>
    </source>
</evidence>
<feature type="region of interest" description="Disordered" evidence="3">
    <location>
        <begin position="1541"/>
        <end position="1564"/>
    </location>
</feature>
<feature type="region of interest" description="Disordered" evidence="3">
    <location>
        <begin position="1477"/>
        <end position="1501"/>
    </location>
</feature>
<keyword evidence="2" id="KW-0245">EGF-like domain</keyword>
<evidence type="ECO:0000256" key="1">
    <source>
        <dbReference type="ARBA" id="ARBA00023157"/>
    </source>
</evidence>
<sequence length="1911" mass="200402">MSLHRRRRLRTADRQLEVLSSLKQSSGITARVPRTCYSRLSTRRKMSACCRKWGREALLSRGDRKQPDDNRGFHCDCQPGYSSDDCRYELKRMLQFVILSTEQLDIPLNKSAATDKVTATVTTVLPTPGLRSDMSVPQPDSGAGPASSLKSVLSITPSLAGQHHVCVQLHDPPSGDTDSVCYLITSQDPGSVSGSGGSSTPGGVGESTTTAPKQCTILFSVPVRSQAVGVYAFDTFEVDSSTCGTNMLVDSHTLGSQEACMEVGFGGERRCYKVAEVDSTNTTASALTSQLTSLGSETGASSSSSVTSSSSDYVSASTPLAFITRPSHVQHPPLFCGRCVCTNPVQTGNEDTPVNANTTQPHAVVPTLPSGLQITCDIGETCQIPVYVNGDPRFPLTVNRGPSSPEVVTAVSSPVKDNSTGISVVKSVTVCDSTGSWRSSRSGRFSPGTPPGGTTVVCHKETPCHMIAFTEKSSNGNCSPVVPASSGVFIFKTNPSDQSTCGSDVLLVPTNSSQNVCIAVGANGEIRCFQVEVANDTASRHHTHSTNWSQHQLLRRVYLSCTCLHGRVPIRLRAILGTFPGVTTSLSSPGLTSTVSDPHPDNITGTPSGLRSTLIVTPSQAGQHHVCVDIKDQSGVPVQPGSLGVHTFETHSEDVITCGTVMLIDPLTLSNGEACIDAGSGGERRCYTVTLVNDTNDPCAVNPCHNGGQCINTPPSYVCACPAQYAANANCDDQGKENTPVNPDASQLNPHAVVPTLPSGLQITCDVGKTCQVPVYVNGDARAPLVVSRGPSSPKVVTAVSPPIKDNSTGIPLMTSLLSLTPQEAGDHHVCVDIVGSDVKAVDHVCYFIISRANETSVSPTTNRTSGRFTARTPPDGATVVCHESTPCHIIASTEKNSSGTGVIPVVPASSGVFVFQTNPSDQSTCGSDILLVPTNSSQNVCMAVGVDGENRCFQVETENNSSNICKEASPCINGGICVNKRTAPLAMFVPAPCCLQASTVVKLSKSCRRIYTLEYFSSPHAIIPTAPTGLTLTCYVGSTCRVPVFLVGSPLGTFPGVNTSLSSPGLTSTVSDPHPDSITGTSKRPEVNSYVNSDTVCYLINSVPKQGSTNNGSTIPPINGGRFADTTPANGSQIVCHSSRPCRFISYTEQPANTPCIPVQNHSLGVFTFETLRIDSSTCGTVMMIDPGNLKNREACIETGSGEERRCYLVGLVNDTNDPCDVKPCHNGGQCINTPPSYVCACPTQYSASGNCDEQDTSSVEPSTLLTTSGVDHSSVTAVSSVSSPMTPTTVSLKCAILNCSADALCTLIQSKPVCLCPLGQSGVQCLTRNENIPVNSDADQLNIPSHCQPGTFSPEVVTAVASPVNDNSTGIPLMQSLLSVTPQEAGDHHVCVDVMGPDIIPVVPASSGVFVFKTNPSDQNTCGSDVLLVPTNSSQNVCMSVGANGEVRCFQVETENNYTHPSEPFPGVNTNVSSPGLTSSVSDPHPDNITGTPSGLRSTLSVTPSETGQHHVCVDIKEQSGVSSDTVCYLINSVAKQGSTSSESTVQPTHGGSTYTPSQKGVGRFADTTPANGSQIVCHSSRPCRFISHTEQPANTPCTPVQPFGWGVHTFETLREDSSTCGTVMLIDPPTLGSREVCTEAGFGGETRCYSVSLVDDANQVSLKCAILNCSADAKCTLIQSKPMCLCPLGQSGVQCLTRNENIPVNPDAGQLNPHAVVPTLPSGLQITCDVGDTCQVPVYVNANSRFPLTVSRGPSSPEVVTDVAQPVKDNSTGIPLITSLLSVTPQEAGDHHVCVDVAGPDVNTVDHICYFINSRPKGTSVSPTGNHLSGRFSVGTPPDGTTVVCHEDTPCHLIALTQKNSSGSCIPVVPASSGVFVFKTNPSHQNTCCSDVLLVPTNSSQNVCMSVG</sequence>